<keyword evidence="6" id="KW-0862">Zinc</keyword>
<evidence type="ECO:0000256" key="6">
    <source>
        <dbReference type="PIRSR" id="PIRSR604254-1"/>
    </source>
</evidence>
<accession>A0A8H6C6N9</accession>
<feature type="binding site" evidence="6">
    <location>
        <position position="270"/>
    </location>
    <ligand>
        <name>Zn(2+)</name>
        <dbReference type="ChEBI" id="CHEBI:29105"/>
    </ligand>
</feature>
<dbReference type="PANTHER" id="PTHR20855:SF52">
    <property type="entry name" value="ADIPONECTIN RECEPTOR PROTEIN"/>
    <property type="match status" value="1"/>
</dbReference>
<comment type="similarity">
    <text evidence="2">Belongs to the ADIPOR family.</text>
</comment>
<protein>
    <submittedName>
        <fullName evidence="8">Uncharacterized protein</fullName>
    </submittedName>
</protein>
<feature type="transmembrane region" description="Helical" evidence="7">
    <location>
        <begin position="272"/>
        <end position="292"/>
    </location>
</feature>
<dbReference type="GO" id="GO:0046872">
    <property type="term" value="F:metal ion binding"/>
    <property type="evidence" value="ECO:0007669"/>
    <property type="project" value="UniProtKB-KW"/>
</dbReference>
<dbReference type="InterPro" id="IPR004254">
    <property type="entry name" value="AdipoR/HlyIII-related"/>
</dbReference>
<feature type="binding site" evidence="6">
    <location>
        <position position="274"/>
    </location>
    <ligand>
        <name>Zn(2+)</name>
        <dbReference type="ChEBI" id="CHEBI:29105"/>
    </ligand>
</feature>
<evidence type="ECO:0000256" key="1">
    <source>
        <dbReference type="ARBA" id="ARBA00004141"/>
    </source>
</evidence>
<organism evidence="8 9">
    <name type="scientific">Letharia lupina</name>
    <dbReference type="NCBI Taxonomy" id="560253"/>
    <lineage>
        <taxon>Eukaryota</taxon>
        <taxon>Fungi</taxon>
        <taxon>Dikarya</taxon>
        <taxon>Ascomycota</taxon>
        <taxon>Pezizomycotina</taxon>
        <taxon>Lecanoromycetes</taxon>
        <taxon>OSLEUM clade</taxon>
        <taxon>Lecanoromycetidae</taxon>
        <taxon>Lecanorales</taxon>
        <taxon>Lecanorineae</taxon>
        <taxon>Parmeliaceae</taxon>
        <taxon>Letharia</taxon>
    </lineage>
</organism>
<sequence length="334" mass="37909">MARPRKMASSKEAPQTPITAKGARRLKSWHEIPSWQQDNEYILSGYRQATGSFKSCCESLGYVHNETVNIYSHVIGAATFLTAPIYYYRALYLRYPLATQADVFVSSTFFYGVSICFILSATYHIISNHSPEVQRFGNQLDYLGIVILMWGSTIPSIYYGFYCDSRLQKIYWANVSTLATLCVVATLHPRFRHPDIRPYRAAMYAGLGLSAVVFVMHGILLHGWTVQNRRMSLDWMGLVALFNLMGAVIYAARVPEKLRPLRYDIYGNSHQVLHVAVVLAGLAHMFGLSRAFDYLHTHGSFLDVSYSAKCTNSTNKDKYSIDLESSRRRTIFMA</sequence>
<feature type="transmembrane region" description="Helical" evidence="7">
    <location>
        <begin position="103"/>
        <end position="126"/>
    </location>
</feature>
<evidence type="ECO:0000256" key="3">
    <source>
        <dbReference type="ARBA" id="ARBA00022692"/>
    </source>
</evidence>
<feature type="transmembrane region" description="Helical" evidence="7">
    <location>
        <begin position="170"/>
        <end position="189"/>
    </location>
</feature>
<proteinExistence type="inferred from homology"/>
<dbReference type="AlphaFoldDB" id="A0A8H6C6N9"/>
<dbReference type="GeneID" id="59334683"/>
<dbReference type="RefSeq" id="XP_037147305.1">
    <property type="nucleotide sequence ID" value="XM_037297180.1"/>
</dbReference>
<evidence type="ECO:0000256" key="4">
    <source>
        <dbReference type="ARBA" id="ARBA00022989"/>
    </source>
</evidence>
<evidence type="ECO:0000313" key="9">
    <source>
        <dbReference type="Proteomes" id="UP000593566"/>
    </source>
</evidence>
<name>A0A8H6C6N9_9LECA</name>
<keyword evidence="3 7" id="KW-0812">Transmembrane</keyword>
<evidence type="ECO:0000256" key="5">
    <source>
        <dbReference type="ARBA" id="ARBA00023136"/>
    </source>
</evidence>
<keyword evidence="6" id="KW-0479">Metal-binding</keyword>
<keyword evidence="4 7" id="KW-1133">Transmembrane helix</keyword>
<gene>
    <name evidence="8" type="ORF">HO133_006282</name>
</gene>
<dbReference type="PANTHER" id="PTHR20855">
    <property type="entry name" value="ADIPOR/PROGESTIN RECEPTOR-RELATED"/>
    <property type="match status" value="1"/>
</dbReference>
<reference evidence="8 9" key="1">
    <citation type="journal article" date="2020" name="Genomics">
        <title>Complete, high-quality genomes from long-read metagenomic sequencing of two wolf lichen thalli reveals enigmatic genome architecture.</title>
        <authorList>
            <person name="McKenzie S.K."/>
            <person name="Walston R.F."/>
            <person name="Allen J.L."/>
        </authorList>
    </citation>
    <scope>NUCLEOTIDE SEQUENCE [LARGE SCALE GENOMIC DNA]</scope>
    <source>
        <strain evidence="8">WasteWater1</strain>
    </source>
</reference>
<feature type="transmembrane region" description="Helical" evidence="7">
    <location>
        <begin position="142"/>
        <end position="163"/>
    </location>
</feature>
<dbReference type="GO" id="GO:0006882">
    <property type="term" value="P:intracellular zinc ion homeostasis"/>
    <property type="evidence" value="ECO:0007669"/>
    <property type="project" value="TreeGrafter"/>
</dbReference>
<dbReference type="EMBL" id="JACCJB010000024">
    <property type="protein sequence ID" value="KAF6217870.1"/>
    <property type="molecule type" value="Genomic_DNA"/>
</dbReference>
<dbReference type="Proteomes" id="UP000593566">
    <property type="component" value="Unassembled WGS sequence"/>
</dbReference>
<feature type="transmembrane region" description="Helical" evidence="7">
    <location>
        <begin position="233"/>
        <end position="252"/>
    </location>
</feature>
<keyword evidence="5 7" id="KW-0472">Membrane</keyword>
<evidence type="ECO:0000256" key="2">
    <source>
        <dbReference type="ARBA" id="ARBA00007018"/>
    </source>
</evidence>
<evidence type="ECO:0000256" key="7">
    <source>
        <dbReference type="SAM" id="Phobius"/>
    </source>
</evidence>
<dbReference type="GO" id="GO:0016020">
    <property type="term" value="C:membrane"/>
    <property type="evidence" value="ECO:0007669"/>
    <property type="project" value="UniProtKB-SubCell"/>
</dbReference>
<dbReference type="GO" id="GO:0038023">
    <property type="term" value="F:signaling receptor activity"/>
    <property type="evidence" value="ECO:0007669"/>
    <property type="project" value="TreeGrafter"/>
</dbReference>
<evidence type="ECO:0000313" key="8">
    <source>
        <dbReference type="EMBL" id="KAF6217870.1"/>
    </source>
</evidence>
<dbReference type="Pfam" id="PF03006">
    <property type="entry name" value="HlyIII"/>
    <property type="match status" value="1"/>
</dbReference>
<keyword evidence="9" id="KW-1185">Reference proteome</keyword>
<comment type="caution">
    <text evidence="8">The sequence shown here is derived from an EMBL/GenBank/DDBJ whole genome shotgun (WGS) entry which is preliminary data.</text>
</comment>
<feature type="transmembrane region" description="Helical" evidence="7">
    <location>
        <begin position="70"/>
        <end position="91"/>
    </location>
</feature>
<feature type="binding site" evidence="6">
    <location>
        <position position="124"/>
    </location>
    <ligand>
        <name>Zn(2+)</name>
        <dbReference type="ChEBI" id="CHEBI:29105"/>
    </ligand>
</feature>
<feature type="transmembrane region" description="Helical" evidence="7">
    <location>
        <begin position="201"/>
        <end position="221"/>
    </location>
</feature>
<comment type="subcellular location">
    <subcellularLocation>
        <location evidence="1">Membrane</location>
        <topology evidence="1">Multi-pass membrane protein</topology>
    </subcellularLocation>
</comment>